<keyword evidence="3" id="KW-1185">Reference proteome</keyword>
<dbReference type="Proteomes" id="UP001215956">
    <property type="component" value="Unassembled WGS sequence"/>
</dbReference>
<protein>
    <submittedName>
        <fullName evidence="2">Lamin tail domain-containing protein</fullName>
    </submittedName>
</protein>
<sequence length="143" mass="15392">MSSSSMKGGLALILALVFFTAGLSSAEDADAKMEDWEQEGYGVVITNASWVDEWVEMTNLGKSSQDLSGWSLKDEQEHIYVFPEGFSLLPGGLVAVHTGVGNDTETDLYMNMGKPIWNNGGDVATLMDADGTVVSQHPEAEED</sequence>
<dbReference type="PROSITE" id="PS51841">
    <property type="entry name" value="LTD"/>
    <property type="match status" value="1"/>
</dbReference>
<dbReference type="InterPro" id="IPR036415">
    <property type="entry name" value="Lamin_tail_dom_sf"/>
</dbReference>
<accession>A0ABT5XFP4</accession>
<dbReference type="Pfam" id="PF00932">
    <property type="entry name" value="LTD"/>
    <property type="match status" value="1"/>
</dbReference>
<proteinExistence type="predicted"/>
<evidence type="ECO:0000259" key="1">
    <source>
        <dbReference type="PROSITE" id="PS51841"/>
    </source>
</evidence>
<feature type="domain" description="LTD" evidence="1">
    <location>
        <begin position="17"/>
        <end position="141"/>
    </location>
</feature>
<dbReference type="RefSeq" id="WP_316969245.1">
    <property type="nucleotide sequence ID" value="NZ_JARFPL010000023.1"/>
</dbReference>
<dbReference type="EMBL" id="JARFPL010000023">
    <property type="protein sequence ID" value="MDF0593540.1"/>
    <property type="molecule type" value="Genomic_DNA"/>
</dbReference>
<dbReference type="InterPro" id="IPR001322">
    <property type="entry name" value="Lamin_tail_dom"/>
</dbReference>
<reference evidence="2 3" key="1">
    <citation type="submission" date="2023-03" db="EMBL/GenBank/DDBJ databases">
        <title>Whole genome sequencing of Methanotrichaceae archaeon M04Ac.</title>
        <authorList>
            <person name="Khomyakova M.A."/>
            <person name="Merkel A.Y."/>
            <person name="Slobodkin A.I."/>
        </authorList>
    </citation>
    <scope>NUCLEOTIDE SEQUENCE [LARGE SCALE GENOMIC DNA]</scope>
    <source>
        <strain evidence="2 3">M04Ac</strain>
    </source>
</reference>
<dbReference type="SUPFAM" id="SSF74853">
    <property type="entry name" value="Lamin A/C globular tail domain"/>
    <property type="match status" value="1"/>
</dbReference>
<name>A0ABT5XFP4_9EURY</name>
<comment type="caution">
    <text evidence="2">The sequence shown here is derived from an EMBL/GenBank/DDBJ whole genome shotgun (WGS) entry which is preliminary data.</text>
</comment>
<evidence type="ECO:0000313" key="3">
    <source>
        <dbReference type="Proteomes" id="UP001215956"/>
    </source>
</evidence>
<organism evidence="2 3">
    <name type="scientific">Candidatus Methanocrinis alkalitolerans</name>
    <dbReference type="NCBI Taxonomy" id="3033395"/>
    <lineage>
        <taxon>Archaea</taxon>
        <taxon>Methanobacteriati</taxon>
        <taxon>Methanobacteriota</taxon>
        <taxon>Stenosarchaea group</taxon>
        <taxon>Methanomicrobia</taxon>
        <taxon>Methanotrichales</taxon>
        <taxon>Methanotrichaceae</taxon>
        <taxon>Methanocrinis</taxon>
    </lineage>
</organism>
<gene>
    <name evidence="2" type="ORF">P0O24_08085</name>
</gene>
<evidence type="ECO:0000313" key="2">
    <source>
        <dbReference type="EMBL" id="MDF0593540.1"/>
    </source>
</evidence>
<dbReference type="Gene3D" id="2.60.40.1260">
    <property type="entry name" value="Lamin Tail domain"/>
    <property type="match status" value="1"/>
</dbReference>